<dbReference type="PROSITE" id="PS51421">
    <property type="entry name" value="RAS"/>
    <property type="match status" value="1"/>
</dbReference>
<proteinExistence type="predicted"/>
<feature type="compositionally biased region" description="Polar residues" evidence="1">
    <location>
        <begin position="737"/>
        <end position="746"/>
    </location>
</feature>
<feature type="compositionally biased region" description="Polar residues" evidence="1">
    <location>
        <begin position="705"/>
        <end position="718"/>
    </location>
</feature>
<gene>
    <name evidence="3" type="ORF">ECC02_002233</name>
</gene>
<reference evidence="3 4" key="1">
    <citation type="journal article" date="2019" name="Genome Biol. Evol.">
        <title>Nanopore Sequencing Significantly Improves Genome Assembly of the Protozoan Parasite Trypanosoma cruzi.</title>
        <authorList>
            <person name="Diaz-Viraque F."/>
            <person name="Pita S."/>
            <person name="Greif G."/>
            <person name="de Souza R.C.M."/>
            <person name="Iraola G."/>
            <person name="Robello C."/>
        </authorList>
    </citation>
    <scope>NUCLEOTIDE SEQUENCE [LARGE SCALE GENOMIC DNA]</scope>
    <source>
        <strain evidence="3 4">Berenice</strain>
    </source>
</reference>
<evidence type="ECO:0000259" key="2">
    <source>
        <dbReference type="Pfam" id="PF13290"/>
    </source>
</evidence>
<feature type="compositionally biased region" description="Polar residues" evidence="1">
    <location>
        <begin position="676"/>
        <end position="692"/>
    </location>
</feature>
<dbReference type="Pfam" id="PF13287">
    <property type="entry name" value="Fn3_assoc"/>
    <property type="match status" value="1"/>
</dbReference>
<name>A0A7J6YCT7_TRYCR</name>
<accession>A0A7J6YCT7</accession>
<organism evidence="3 4">
    <name type="scientific">Trypanosoma cruzi</name>
    <dbReference type="NCBI Taxonomy" id="5693"/>
    <lineage>
        <taxon>Eukaryota</taxon>
        <taxon>Discoba</taxon>
        <taxon>Euglenozoa</taxon>
        <taxon>Kinetoplastea</taxon>
        <taxon>Metakinetoplastina</taxon>
        <taxon>Trypanosomatida</taxon>
        <taxon>Trypanosomatidae</taxon>
        <taxon>Trypanosoma</taxon>
        <taxon>Schizotrypanum</taxon>
    </lineage>
</organism>
<dbReference type="Pfam" id="PF13290">
    <property type="entry name" value="CHB_HEX_C_1"/>
    <property type="match status" value="1"/>
</dbReference>
<feature type="region of interest" description="Disordered" evidence="1">
    <location>
        <begin position="676"/>
        <end position="766"/>
    </location>
</feature>
<dbReference type="GO" id="GO:0003924">
    <property type="term" value="F:GTPase activity"/>
    <property type="evidence" value="ECO:0007669"/>
    <property type="project" value="InterPro"/>
</dbReference>
<comment type="caution">
    <text evidence="3">The sequence shown here is derived from an EMBL/GenBank/DDBJ whole genome shotgun (WGS) entry which is preliminary data.</text>
</comment>
<protein>
    <recommendedName>
        <fullName evidence="2">GH29D-like beta-sandwich domain-containing protein</fullName>
    </recommendedName>
</protein>
<evidence type="ECO:0000313" key="3">
    <source>
        <dbReference type="EMBL" id="KAF5224594.1"/>
    </source>
</evidence>
<dbReference type="VEuPathDB" id="TriTrypDB:BCY84_13556"/>
<feature type="domain" description="GH29D-like beta-sandwich" evidence="2">
    <location>
        <begin position="491"/>
        <end position="541"/>
    </location>
</feature>
<dbReference type="Gene3D" id="3.40.50.300">
    <property type="entry name" value="P-loop containing nucleotide triphosphate hydrolases"/>
    <property type="match status" value="1"/>
</dbReference>
<dbReference type="SMART" id="SM00174">
    <property type="entry name" value="RHO"/>
    <property type="match status" value="1"/>
</dbReference>
<dbReference type="InterPro" id="IPR059177">
    <property type="entry name" value="GH29D-like_dom"/>
</dbReference>
<feature type="region of interest" description="Disordered" evidence="1">
    <location>
        <begin position="603"/>
        <end position="658"/>
    </location>
</feature>
<dbReference type="VEuPathDB" id="TriTrypDB:ECC02_002233"/>
<feature type="compositionally biased region" description="Basic and acidic residues" evidence="1">
    <location>
        <begin position="757"/>
        <end position="766"/>
    </location>
</feature>
<sequence>MALHHLSDMTFEELDHFVRTNGESMQLSPADVVALHLHRQRRGYLSGKERPLWLHDSIKRGDERPSCHALRFLILGEETDAKLGLAALLLHGGGRPRHDTLLLGLGPVEQEEETGPGGGDGNSRGDAALPRIEVLVPAVADVTASLRGELCIASDVVLLCFSVNERATFDALRQRWWKEEVGRAFAVLEQDLAEAHHATPWPATPVIVVGLAAEKRKALAGKNNIPVSHTEAVQLAQKMGASKYMEIFSDNLHHARSLVTQCMQVTNAFQQSLLKEVGAEALSFLTAAKQQMLRCHLRAPKPDGEIDSQAMQLRLQMTPGITYFMTFDGTDPRHHASPAQVPHDGVVDLRPYSKQPGTVLRICGMARCAYSSIVLEIEVPSILKPPSGYFDIAWRRFVLTKTPDDALCAHREVRYTLDGTKPTRASMLYIHPIELDVKSSANFPWSSWRSSVTPPRVIRLAAFAENEFTSPTVTYEVPAVLKTPQIEYSPQESTVFLNSMQPMVEYHYTLDGTMPTLTSPLYTGPFSLAADVTQQVRVVAFPRVFFPSREAVFYVSKFKTSGSGSGSGICGGNSNGTTAAAAAAATSRINSAFHITRTTIMRGQHSAQKLRSSSLNSLIGSTSSRRRKRMSNVNSSNEEENGQSQTLVRSSTSFSSSYASSPKLRTAARAALNRCHNSSSSSCGIATTTSKPCNAKETPRKRRVCSSSLSPLASQNPRIRSKSHTYDGDGDDDENFPQVSMATTRMGNYEVMKGKKRGDDKKCGRRGLKEDMKSKCDAPQCTADDNIVVFDFPEPISLSYISVMTPGEGAGPKSYEVEVKHAYGTDFLSVGSGELKDIKGVQKLQVIENACLFPIDKVRCMFDGAASGFCVKDLKVHGKPFN</sequence>
<evidence type="ECO:0000256" key="1">
    <source>
        <dbReference type="SAM" id="MobiDB-lite"/>
    </source>
</evidence>
<evidence type="ECO:0000313" key="4">
    <source>
        <dbReference type="Proteomes" id="UP000583944"/>
    </source>
</evidence>
<dbReference type="AlphaFoldDB" id="A0A7J6YCT7"/>
<feature type="compositionally biased region" description="Low complexity" evidence="1">
    <location>
        <begin position="610"/>
        <end position="623"/>
    </location>
</feature>
<dbReference type="InterPro" id="IPR026876">
    <property type="entry name" value="Fn3_assoc_repeat"/>
</dbReference>
<dbReference type="InterPro" id="IPR027417">
    <property type="entry name" value="P-loop_NTPase"/>
</dbReference>
<dbReference type="Proteomes" id="UP000583944">
    <property type="component" value="Unassembled WGS sequence"/>
</dbReference>
<dbReference type="InterPro" id="IPR001806">
    <property type="entry name" value="Small_GTPase"/>
</dbReference>
<dbReference type="GO" id="GO:0005525">
    <property type="term" value="F:GTP binding"/>
    <property type="evidence" value="ECO:0007669"/>
    <property type="project" value="InterPro"/>
</dbReference>
<dbReference type="EMBL" id="JABDHM010000011">
    <property type="protein sequence ID" value="KAF5224594.1"/>
    <property type="molecule type" value="Genomic_DNA"/>
</dbReference>